<dbReference type="EMBL" id="JAESVB010000005">
    <property type="protein sequence ID" value="MCB8876111.1"/>
    <property type="molecule type" value="Genomic_DNA"/>
</dbReference>
<dbReference type="GO" id="GO:0046872">
    <property type="term" value="F:metal ion binding"/>
    <property type="evidence" value="ECO:0007669"/>
    <property type="project" value="UniProtKB-KW"/>
</dbReference>
<comment type="caution">
    <text evidence="6">The sequence shown here is derived from an EMBL/GenBank/DDBJ whole genome shotgun (WGS) entry which is preliminary data.</text>
</comment>
<dbReference type="Pfam" id="PF00293">
    <property type="entry name" value="NUDIX"/>
    <property type="match status" value="1"/>
</dbReference>
<reference evidence="6" key="2">
    <citation type="submission" date="2021-01" db="EMBL/GenBank/DDBJ databases">
        <authorList>
            <person name="Mieszkin S."/>
            <person name="Pouder E."/>
            <person name="Alain K."/>
        </authorList>
    </citation>
    <scope>NUCLEOTIDE SEQUENCE</scope>
    <source>
        <strain evidence="6">HW T2.11</strain>
    </source>
</reference>
<evidence type="ECO:0000259" key="5">
    <source>
        <dbReference type="Pfam" id="PF00293"/>
    </source>
</evidence>
<gene>
    <name evidence="6" type="ORF">ASILVAE211_13040</name>
</gene>
<dbReference type="InterPro" id="IPR000086">
    <property type="entry name" value="NUDIX_hydrolase_dom"/>
</dbReference>
<evidence type="ECO:0000256" key="1">
    <source>
        <dbReference type="ARBA" id="ARBA00001946"/>
    </source>
</evidence>
<dbReference type="Gene3D" id="3.90.79.10">
    <property type="entry name" value="Nucleoside Triphosphate Pyrophosphohydrolase"/>
    <property type="match status" value="1"/>
</dbReference>
<protein>
    <submittedName>
        <fullName evidence="6">NUDIX hydrolase</fullName>
    </submittedName>
</protein>
<dbReference type="SUPFAM" id="SSF55811">
    <property type="entry name" value="Nudix"/>
    <property type="match status" value="1"/>
</dbReference>
<evidence type="ECO:0000256" key="4">
    <source>
        <dbReference type="ARBA" id="ARBA00022842"/>
    </source>
</evidence>
<dbReference type="PANTHER" id="PTHR12629:SF0">
    <property type="entry name" value="DIPHOSPHOINOSITOL-POLYPHOSPHATE DIPHOSPHATASE"/>
    <property type="match status" value="1"/>
</dbReference>
<name>A0A963YSF6_9PROT</name>
<keyword evidence="2" id="KW-0479">Metal-binding</keyword>
<evidence type="ECO:0000256" key="2">
    <source>
        <dbReference type="ARBA" id="ARBA00022723"/>
    </source>
</evidence>
<keyword evidence="7" id="KW-1185">Reference proteome</keyword>
<dbReference type="InterPro" id="IPR047198">
    <property type="entry name" value="DDP-like_NUDIX"/>
</dbReference>
<comment type="cofactor">
    <cofactor evidence="1">
        <name>Mg(2+)</name>
        <dbReference type="ChEBI" id="CHEBI:18420"/>
    </cofactor>
</comment>
<keyword evidence="3 6" id="KW-0378">Hydrolase</keyword>
<dbReference type="InterPro" id="IPR015797">
    <property type="entry name" value="NUDIX_hydrolase-like_dom_sf"/>
</dbReference>
<proteinExistence type="predicted"/>
<dbReference type="CDD" id="cd04666">
    <property type="entry name" value="NUDIX_DIPP2_like_Nudt4"/>
    <property type="match status" value="1"/>
</dbReference>
<evidence type="ECO:0000256" key="3">
    <source>
        <dbReference type="ARBA" id="ARBA00022801"/>
    </source>
</evidence>
<reference evidence="6" key="1">
    <citation type="journal article" date="2021" name="Microorganisms">
        <title>Acidisoma silvae sp. nov. and Acidisomacellulosilytica sp. nov., Two Acidophilic Bacteria Isolated from Decaying Wood, Hydrolyzing Cellulose and Producing Poly-3-hydroxybutyrate.</title>
        <authorList>
            <person name="Mieszkin S."/>
            <person name="Pouder E."/>
            <person name="Uroz S."/>
            <person name="Simon-Colin C."/>
            <person name="Alain K."/>
        </authorList>
    </citation>
    <scope>NUCLEOTIDE SEQUENCE</scope>
    <source>
        <strain evidence="6">HW T2.11</strain>
    </source>
</reference>
<dbReference type="GO" id="GO:0016462">
    <property type="term" value="F:pyrophosphatase activity"/>
    <property type="evidence" value="ECO:0007669"/>
    <property type="project" value="InterPro"/>
</dbReference>
<evidence type="ECO:0000313" key="6">
    <source>
        <dbReference type="EMBL" id="MCB8876111.1"/>
    </source>
</evidence>
<dbReference type="Proteomes" id="UP000708298">
    <property type="component" value="Unassembled WGS sequence"/>
</dbReference>
<dbReference type="GO" id="GO:0005737">
    <property type="term" value="C:cytoplasm"/>
    <property type="evidence" value="ECO:0007669"/>
    <property type="project" value="TreeGrafter"/>
</dbReference>
<dbReference type="PANTHER" id="PTHR12629">
    <property type="entry name" value="DIPHOSPHOINOSITOL POLYPHOSPHATE PHOSPHOHYDROLASE"/>
    <property type="match status" value="1"/>
</dbReference>
<evidence type="ECO:0000313" key="7">
    <source>
        <dbReference type="Proteomes" id="UP000708298"/>
    </source>
</evidence>
<sequence>MAKSDRTADTQYAALPYRLEKGELEVMLITSRGRGRWVIPKGWPMIGHKPHEAAEIEAFQEAGVKGKVAKKAIGTYAYSKRLPSGEERLFFVVVYPLRVTLEAVKWRERAERKRVWFARDDAAALVEEGGLAEIIAAWR</sequence>
<organism evidence="6 7">
    <name type="scientific">Acidisoma silvae</name>
    <dbReference type="NCBI Taxonomy" id="2802396"/>
    <lineage>
        <taxon>Bacteria</taxon>
        <taxon>Pseudomonadati</taxon>
        <taxon>Pseudomonadota</taxon>
        <taxon>Alphaproteobacteria</taxon>
        <taxon>Acetobacterales</taxon>
        <taxon>Acidocellaceae</taxon>
        <taxon>Acidisoma</taxon>
    </lineage>
</organism>
<dbReference type="RefSeq" id="WP_227321770.1">
    <property type="nucleotide sequence ID" value="NZ_JAESVB010000005.1"/>
</dbReference>
<accession>A0A963YSF6</accession>
<dbReference type="AlphaFoldDB" id="A0A963YSF6"/>
<feature type="domain" description="Nudix hydrolase" evidence="5">
    <location>
        <begin position="21"/>
        <end position="132"/>
    </location>
</feature>
<keyword evidence="4" id="KW-0460">Magnesium</keyword>